<organism evidence="2 3">
    <name type="scientific">Candidatus Nealsonbacteria bacterium CG_4_9_14_0_8_um_filter_36_17</name>
    <dbReference type="NCBI Taxonomy" id="1974693"/>
    <lineage>
        <taxon>Bacteria</taxon>
        <taxon>Candidatus Nealsoniibacteriota</taxon>
    </lineage>
</organism>
<reference evidence="3" key="1">
    <citation type="submission" date="2017-09" db="EMBL/GenBank/DDBJ databases">
        <title>Depth-based differentiation of microbial function through sediment-hosted aquifers and enrichment of novel symbionts in the deep terrestrial subsurface.</title>
        <authorList>
            <person name="Probst A.J."/>
            <person name="Ladd B."/>
            <person name="Jarett J.K."/>
            <person name="Geller-Mcgrath D.E."/>
            <person name="Sieber C.M.K."/>
            <person name="Emerson J.B."/>
            <person name="Anantharaman K."/>
            <person name="Thomas B.C."/>
            <person name="Malmstrom R."/>
            <person name="Stieglmeier M."/>
            <person name="Klingl A."/>
            <person name="Woyke T."/>
            <person name="Ryan C.M."/>
            <person name="Banfield J.F."/>
        </authorList>
    </citation>
    <scope>NUCLEOTIDE SEQUENCE [LARGE SCALE GENOMIC DNA]</scope>
</reference>
<evidence type="ECO:0008006" key="4">
    <source>
        <dbReference type="Google" id="ProtNLM"/>
    </source>
</evidence>
<dbReference type="Proteomes" id="UP000230097">
    <property type="component" value="Unassembled WGS sequence"/>
</dbReference>
<dbReference type="EMBL" id="PFTC01000017">
    <property type="protein sequence ID" value="PJB98864.1"/>
    <property type="molecule type" value="Genomic_DNA"/>
</dbReference>
<evidence type="ECO:0000313" key="2">
    <source>
        <dbReference type="EMBL" id="PJB98864.1"/>
    </source>
</evidence>
<name>A0A2M8DLW2_9BACT</name>
<gene>
    <name evidence="2" type="ORF">CO078_00615</name>
</gene>
<evidence type="ECO:0000256" key="1">
    <source>
        <dbReference type="SAM" id="MobiDB-lite"/>
    </source>
</evidence>
<comment type="caution">
    <text evidence="2">The sequence shown here is derived from an EMBL/GenBank/DDBJ whole genome shotgun (WGS) entry which is preliminary data.</text>
</comment>
<evidence type="ECO:0000313" key="3">
    <source>
        <dbReference type="Proteomes" id="UP000230097"/>
    </source>
</evidence>
<protein>
    <recommendedName>
        <fullName evidence="4">YhcG N-terminal domain-containing protein</fullName>
    </recommendedName>
</protein>
<accession>A0A2M8DLW2</accession>
<proteinExistence type="predicted"/>
<dbReference type="AlphaFoldDB" id="A0A2M8DLW2"/>
<sequence>MATRKKNVASAMRGRTREEGAEFPVAPLRSSMPTGYTSLIGDLKEQIQQSRLHVAASVNQELLLLYYSMGYDLDRRYKKKNGVEESLIGYLRTYVRRFRK</sequence>
<feature type="region of interest" description="Disordered" evidence="1">
    <location>
        <begin position="1"/>
        <end position="29"/>
    </location>
</feature>